<protein>
    <recommendedName>
        <fullName evidence="5">Tetratricopeptide repeat protein</fullName>
    </recommendedName>
</protein>
<feature type="region of interest" description="Disordered" evidence="1">
    <location>
        <begin position="1"/>
        <end position="23"/>
    </location>
</feature>
<reference evidence="3 4" key="1">
    <citation type="submission" date="2018-07" db="EMBL/GenBank/DDBJ databases">
        <title>Comparative genomes isolates from brazilian mangrove.</title>
        <authorList>
            <person name="De Araujo J.E."/>
            <person name="Taketani R.G."/>
            <person name="Silva M.C.P."/>
            <person name="Lourenco M.V."/>
            <person name="Oliveira V.M."/>
            <person name="Andreote F.D."/>
        </authorList>
    </citation>
    <scope>NUCLEOTIDE SEQUENCE [LARGE SCALE GENOMIC DNA]</scope>
    <source>
        <strain evidence="3 4">HEX PRIS-MGV</strain>
    </source>
</reference>
<dbReference type="AlphaFoldDB" id="A0A368KL84"/>
<gene>
    <name evidence="3" type="ORF">DTL42_23580</name>
</gene>
<sequence length="314" mass="35183">MSSSNSPESQPLPPRESPPPARRSRPIGRWLLTIFVLLVVYLGFTFLNTKSRAQWKWAEALQALEQGQITEAQQFADQALELAPDDPAMQLYAAELSYRIDAPENANEHLKRALELAGESPYVLNTSSFLLARMGRHDQSLPLADKVVELAETKHTIHRHTALNQRAYAIALAAEDGQASPEQIKQGLIDINEALAIFVHDDMVIDQRIANYLDTRGYLELFAGAPKQGLEDINKAIAVYELLRQKLLAQTKKDEKLDQLPETVVAEDKELKNVLAVLYSHRAAIYEKLNQPEAAAADRARAKDFGLNRKKGIW</sequence>
<proteinExistence type="predicted"/>
<evidence type="ECO:0000313" key="4">
    <source>
        <dbReference type="Proteomes" id="UP000253562"/>
    </source>
</evidence>
<organism evidence="3 4">
    <name type="scientific">Bremerella cremea</name>
    <dbReference type="NCBI Taxonomy" id="1031537"/>
    <lineage>
        <taxon>Bacteria</taxon>
        <taxon>Pseudomonadati</taxon>
        <taxon>Planctomycetota</taxon>
        <taxon>Planctomycetia</taxon>
        <taxon>Pirellulales</taxon>
        <taxon>Pirellulaceae</taxon>
        <taxon>Bremerella</taxon>
    </lineage>
</organism>
<dbReference type="InterPro" id="IPR011990">
    <property type="entry name" value="TPR-like_helical_dom_sf"/>
</dbReference>
<evidence type="ECO:0000256" key="2">
    <source>
        <dbReference type="SAM" id="Phobius"/>
    </source>
</evidence>
<dbReference type="EMBL" id="QPEX01000045">
    <property type="protein sequence ID" value="RCS41531.1"/>
    <property type="molecule type" value="Genomic_DNA"/>
</dbReference>
<comment type="caution">
    <text evidence="3">The sequence shown here is derived from an EMBL/GenBank/DDBJ whole genome shotgun (WGS) entry which is preliminary data.</text>
</comment>
<accession>A0A368KL84</accession>
<dbReference type="RefSeq" id="WP_114372841.1">
    <property type="nucleotide sequence ID" value="NZ_QPEX01000045.1"/>
</dbReference>
<evidence type="ECO:0000313" key="3">
    <source>
        <dbReference type="EMBL" id="RCS41531.1"/>
    </source>
</evidence>
<keyword evidence="2" id="KW-0472">Membrane</keyword>
<dbReference type="OrthoDB" id="267308at2"/>
<dbReference type="Proteomes" id="UP000253562">
    <property type="component" value="Unassembled WGS sequence"/>
</dbReference>
<keyword evidence="2" id="KW-0812">Transmembrane</keyword>
<feature type="compositionally biased region" description="Pro residues" evidence="1">
    <location>
        <begin position="10"/>
        <end position="21"/>
    </location>
</feature>
<evidence type="ECO:0000256" key="1">
    <source>
        <dbReference type="SAM" id="MobiDB-lite"/>
    </source>
</evidence>
<feature type="transmembrane region" description="Helical" evidence="2">
    <location>
        <begin position="27"/>
        <end position="47"/>
    </location>
</feature>
<dbReference type="Gene3D" id="1.25.40.10">
    <property type="entry name" value="Tetratricopeptide repeat domain"/>
    <property type="match status" value="1"/>
</dbReference>
<keyword evidence="2" id="KW-1133">Transmembrane helix</keyword>
<dbReference type="SUPFAM" id="SSF48452">
    <property type="entry name" value="TPR-like"/>
    <property type="match status" value="1"/>
</dbReference>
<evidence type="ECO:0008006" key="5">
    <source>
        <dbReference type="Google" id="ProtNLM"/>
    </source>
</evidence>
<name>A0A368KL84_9BACT</name>